<sequence length="174" mass="19663">MKTKFSILLFLFSFMMINAQSFEKLLFSKKDIPTVIINGNIIASSEIVKEIPSDKVKFVAMKEPTAKVTETYKSFSNLSEYGFMLWNIENVDINTKTQDEIRNFLAADAKTKIYVDGYLLSDGNLNIATKAIKELEIISPNERDLLAEKIINIWTLEKDSRIAGIQSGGVNIIK</sequence>
<dbReference type="RefSeq" id="WP_143068777.1">
    <property type="nucleotide sequence ID" value="NZ_FORQ01000005.1"/>
</dbReference>
<reference evidence="3" key="1">
    <citation type="submission" date="2016-10" db="EMBL/GenBank/DDBJ databases">
        <authorList>
            <person name="Varghese N."/>
            <person name="Submissions S."/>
        </authorList>
    </citation>
    <scope>NUCLEOTIDE SEQUENCE [LARGE SCALE GENOMIC DNA]</scope>
    <source>
        <strain evidence="3">DSM 22251</strain>
    </source>
</reference>
<protein>
    <submittedName>
        <fullName evidence="2">Uncharacterized protein</fullName>
    </submittedName>
</protein>
<gene>
    <name evidence="2" type="ORF">SAMN05421638_2223</name>
</gene>
<accession>A0A1I3NU78</accession>
<dbReference type="EMBL" id="FORQ01000005">
    <property type="protein sequence ID" value="SFJ12560.1"/>
    <property type="molecule type" value="Genomic_DNA"/>
</dbReference>
<feature type="chain" id="PRO_5015336656" evidence="1">
    <location>
        <begin position="22"/>
        <end position="174"/>
    </location>
</feature>
<evidence type="ECO:0000313" key="3">
    <source>
        <dbReference type="Proteomes" id="UP000242560"/>
    </source>
</evidence>
<organism evidence="2 3">
    <name type="scientific">Kaistella treverensis</name>
    <dbReference type="NCBI Taxonomy" id="631455"/>
    <lineage>
        <taxon>Bacteria</taxon>
        <taxon>Pseudomonadati</taxon>
        <taxon>Bacteroidota</taxon>
        <taxon>Flavobacteriia</taxon>
        <taxon>Flavobacteriales</taxon>
        <taxon>Weeksellaceae</taxon>
        <taxon>Chryseobacterium group</taxon>
        <taxon>Kaistella</taxon>
    </lineage>
</organism>
<name>A0A1I3NU78_9FLAO</name>
<feature type="signal peptide" evidence="1">
    <location>
        <begin position="1"/>
        <end position="21"/>
    </location>
</feature>
<evidence type="ECO:0000256" key="1">
    <source>
        <dbReference type="SAM" id="SignalP"/>
    </source>
</evidence>
<dbReference type="Proteomes" id="UP000242560">
    <property type="component" value="Unassembled WGS sequence"/>
</dbReference>
<proteinExistence type="predicted"/>
<evidence type="ECO:0000313" key="2">
    <source>
        <dbReference type="EMBL" id="SFJ12560.1"/>
    </source>
</evidence>
<keyword evidence="1" id="KW-0732">Signal</keyword>
<dbReference type="AlphaFoldDB" id="A0A1I3NU78"/>
<keyword evidence="3" id="KW-1185">Reference proteome</keyword>